<keyword evidence="1" id="KW-0880">Kelch repeat</keyword>
<dbReference type="Gene3D" id="2.120.10.80">
    <property type="entry name" value="Kelch-type beta propeller"/>
    <property type="match status" value="1"/>
</dbReference>
<dbReference type="SMART" id="SM00875">
    <property type="entry name" value="BACK"/>
    <property type="match status" value="1"/>
</dbReference>
<dbReference type="PANTHER" id="PTHR45632">
    <property type="entry name" value="LD33804P"/>
    <property type="match status" value="1"/>
</dbReference>
<feature type="domain" description="BTB" evidence="3">
    <location>
        <begin position="42"/>
        <end position="111"/>
    </location>
</feature>
<dbReference type="InterPro" id="IPR011333">
    <property type="entry name" value="SKP1/BTB/POZ_sf"/>
</dbReference>
<dbReference type="SMART" id="SM00225">
    <property type="entry name" value="BTB"/>
    <property type="match status" value="1"/>
</dbReference>
<dbReference type="SMART" id="SM00612">
    <property type="entry name" value="Kelch"/>
    <property type="match status" value="6"/>
</dbReference>
<reference evidence="4" key="1">
    <citation type="submission" date="2020-04" db="EMBL/GenBank/DDBJ databases">
        <authorList>
            <person name="Alioto T."/>
            <person name="Alioto T."/>
            <person name="Gomez Garrido J."/>
        </authorList>
    </citation>
    <scope>NUCLEOTIDE SEQUENCE</scope>
    <source>
        <strain evidence="4">A484AB</strain>
    </source>
</reference>
<dbReference type="Pfam" id="PF24681">
    <property type="entry name" value="Kelch_KLHDC2_KLHL20_DRC7"/>
    <property type="match status" value="2"/>
</dbReference>
<dbReference type="FunFam" id="1.25.40.420:FF:000001">
    <property type="entry name" value="Kelch-like family member 12"/>
    <property type="match status" value="1"/>
</dbReference>
<evidence type="ECO:0000256" key="2">
    <source>
        <dbReference type="ARBA" id="ARBA00022737"/>
    </source>
</evidence>
<sequence length="595" mass="67540">MAEIHHKLAKLKPFSDFYLSDSSHGGELLRGLNALRKTKTFCNVFLKTRAEHQGFPVHREVLVAFSPYLKELCENDSATGNSKEILLQELSPSILVSIIEYFYTGVITITTENAQDVFNAAALLQLQTLQTVSENYLVKCTNPQNCLQVMSLAQKWNSHQLLESARQCMGGNFTKVVESSDFPSIEAKDLKAVISGDYLVVSSENEVFGAVRRWIESDREERLRYVPLLMSHVRFRFLPREFLTTTYKHDSVMSVSPLSDDFVHEALMYDTLSPEDQQRVHTARVIERWCSQSTEMLLLVGGVSREPEHNHWTFDPVTSQWYTVSPLQSPRHLFGMAQCGGSLYVFGGLKNMTGDKFLTTVELYDAKLNKWKSVKKTMREARCRFEAVSVGDIVYFVGGMCNDPHQNTLEMYSPTETVEPVKMSTPKLPRYDHCTTVLDDKIYFIGGCTRGHKTLRDVECYDPDQNTWSEVAPLLVPRTGACAVTLDDTIIVIGGTNSKKPLSSCEIYDRNKNKWEYIAPMSECRDHCTAACFNNKIYVFGGSYGRVVQNSVECYNFKTNKWTIVSHLPAMKHGFKCVKTVVNRSLVQPIVFEQV</sequence>
<gene>
    <name evidence="4" type="ORF">PACLA_8A046006</name>
</gene>
<dbReference type="InterPro" id="IPR006652">
    <property type="entry name" value="Kelch_1"/>
</dbReference>
<dbReference type="PANTHER" id="PTHR45632:SF26">
    <property type="entry name" value="BTB DOMAIN-CONTAINING PROTEIN"/>
    <property type="match status" value="1"/>
</dbReference>
<dbReference type="InterPro" id="IPR000210">
    <property type="entry name" value="BTB/POZ_dom"/>
</dbReference>
<dbReference type="InterPro" id="IPR017096">
    <property type="entry name" value="BTB-kelch_protein"/>
</dbReference>
<protein>
    <submittedName>
        <fullName evidence="4">Kelch 3</fullName>
    </submittedName>
</protein>
<dbReference type="Pfam" id="PF00651">
    <property type="entry name" value="BTB"/>
    <property type="match status" value="1"/>
</dbReference>
<dbReference type="Proteomes" id="UP001152795">
    <property type="component" value="Unassembled WGS sequence"/>
</dbReference>
<evidence type="ECO:0000256" key="1">
    <source>
        <dbReference type="ARBA" id="ARBA00022441"/>
    </source>
</evidence>
<dbReference type="InterPro" id="IPR015915">
    <property type="entry name" value="Kelch-typ_b-propeller"/>
</dbReference>
<evidence type="ECO:0000313" key="4">
    <source>
        <dbReference type="EMBL" id="CAB4031415.1"/>
    </source>
</evidence>
<dbReference type="InterPro" id="IPR011705">
    <property type="entry name" value="BACK"/>
</dbReference>
<dbReference type="Gene3D" id="1.25.40.420">
    <property type="match status" value="1"/>
</dbReference>
<evidence type="ECO:0000313" key="5">
    <source>
        <dbReference type="Proteomes" id="UP001152795"/>
    </source>
</evidence>
<comment type="caution">
    <text evidence="4">The sequence shown here is derived from an EMBL/GenBank/DDBJ whole genome shotgun (WGS) entry which is preliminary data.</text>
</comment>
<proteinExistence type="predicted"/>
<dbReference type="EMBL" id="CACRXK020017614">
    <property type="protein sequence ID" value="CAB4031415.1"/>
    <property type="molecule type" value="Genomic_DNA"/>
</dbReference>
<dbReference type="PROSITE" id="PS50097">
    <property type="entry name" value="BTB"/>
    <property type="match status" value="1"/>
</dbReference>
<dbReference type="SUPFAM" id="SSF54695">
    <property type="entry name" value="POZ domain"/>
    <property type="match status" value="1"/>
</dbReference>
<dbReference type="Gene3D" id="3.30.710.10">
    <property type="entry name" value="Potassium Channel Kv1.1, Chain A"/>
    <property type="match status" value="1"/>
</dbReference>
<dbReference type="OrthoDB" id="6678352at2759"/>
<dbReference type="Pfam" id="PF07707">
    <property type="entry name" value="BACK"/>
    <property type="match status" value="1"/>
</dbReference>
<evidence type="ECO:0000259" key="3">
    <source>
        <dbReference type="PROSITE" id="PS50097"/>
    </source>
</evidence>
<keyword evidence="5" id="KW-1185">Reference proteome</keyword>
<keyword evidence="2" id="KW-0677">Repeat</keyword>
<dbReference type="PIRSF" id="PIRSF037037">
    <property type="entry name" value="Kelch-like_protein_gigaxonin"/>
    <property type="match status" value="1"/>
</dbReference>
<accession>A0A7D9LIG6</accession>
<dbReference type="SUPFAM" id="SSF117281">
    <property type="entry name" value="Kelch motif"/>
    <property type="match status" value="1"/>
</dbReference>
<dbReference type="AlphaFoldDB" id="A0A7D9LIG6"/>
<organism evidence="4 5">
    <name type="scientific">Paramuricea clavata</name>
    <name type="common">Red gorgonian</name>
    <name type="synonym">Violescent sea-whip</name>
    <dbReference type="NCBI Taxonomy" id="317549"/>
    <lineage>
        <taxon>Eukaryota</taxon>
        <taxon>Metazoa</taxon>
        <taxon>Cnidaria</taxon>
        <taxon>Anthozoa</taxon>
        <taxon>Octocorallia</taxon>
        <taxon>Malacalcyonacea</taxon>
        <taxon>Plexauridae</taxon>
        <taxon>Paramuricea</taxon>
    </lineage>
</organism>
<name>A0A7D9LIG6_PARCT</name>